<dbReference type="Gene3D" id="1.20.5.2650">
    <property type="match status" value="1"/>
</dbReference>
<keyword evidence="5" id="KW-1185">Reference proteome</keyword>
<dbReference type="PROSITE" id="PS00578">
    <property type="entry name" value="RIBOSOMAL_S6E"/>
    <property type="match status" value="1"/>
</dbReference>
<comment type="similarity">
    <text evidence="1">Belongs to the eukaryotic ribosomal protein eS6 family.</text>
</comment>
<dbReference type="VEuPathDB" id="FungiDB:AeMF1_011556"/>
<dbReference type="EMBL" id="VJMJ01000042">
    <property type="protein sequence ID" value="KAF0740920.1"/>
    <property type="molecule type" value="Genomic_DNA"/>
</dbReference>
<dbReference type="GO" id="GO:1990904">
    <property type="term" value="C:ribonucleoprotein complex"/>
    <property type="evidence" value="ECO:0007669"/>
    <property type="project" value="UniProtKB-KW"/>
</dbReference>
<proteinExistence type="inferred from homology"/>
<dbReference type="GO" id="GO:0006412">
    <property type="term" value="P:translation"/>
    <property type="evidence" value="ECO:0007669"/>
    <property type="project" value="InterPro"/>
</dbReference>
<accession>A0A6G0XKJ4</accession>
<evidence type="ECO:0000256" key="1">
    <source>
        <dbReference type="ARBA" id="ARBA00009312"/>
    </source>
</evidence>
<reference evidence="4 5" key="1">
    <citation type="submission" date="2019-07" db="EMBL/GenBank/DDBJ databases">
        <title>Genomics analysis of Aphanomyces spp. identifies a new class of oomycete effector associated with host adaptation.</title>
        <authorList>
            <person name="Gaulin E."/>
        </authorList>
    </citation>
    <scope>NUCLEOTIDE SEQUENCE [LARGE SCALE GENOMIC DNA]</scope>
    <source>
        <strain evidence="4 5">ATCC 201684</strain>
    </source>
</reference>
<dbReference type="PANTHER" id="PTHR11502">
    <property type="entry name" value="40S RIBOSOMAL PROTEIN S6"/>
    <property type="match status" value="1"/>
</dbReference>
<dbReference type="Proteomes" id="UP000481153">
    <property type="component" value="Unassembled WGS sequence"/>
</dbReference>
<dbReference type="InterPro" id="IPR001377">
    <property type="entry name" value="Ribosomal_eS6"/>
</dbReference>
<protein>
    <recommendedName>
        <fullName evidence="6">40S ribosomal protein S6</fullName>
    </recommendedName>
</protein>
<evidence type="ECO:0008006" key="6">
    <source>
        <dbReference type="Google" id="ProtNLM"/>
    </source>
</evidence>
<keyword evidence="2" id="KW-0689">Ribosomal protein</keyword>
<name>A0A6G0XKJ4_9STRA</name>
<comment type="caution">
    <text evidence="4">The sequence shown here is derived from an EMBL/GenBank/DDBJ whole genome shotgun (WGS) entry which is preliminary data.</text>
</comment>
<dbReference type="Pfam" id="PF01092">
    <property type="entry name" value="Ribosomal_S6e"/>
    <property type="match status" value="1"/>
</dbReference>
<dbReference type="InterPro" id="IPR018282">
    <property type="entry name" value="Ribosomal_eS6_CS"/>
</dbReference>
<gene>
    <name evidence="4" type="ORF">Ae201684_003807</name>
</gene>
<keyword evidence="3" id="KW-0687">Ribonucleoprotein</keyword>
<dbReference type="GO" id="GO:0003735">
    <property type="term" value="F:structural constituent of ribosome"/>
    <property type="evidence" value="ECO:0007669"/>
    <property type="project" value="InterPro"/>
</dbReference>
<evidence type="ECO:0000313" key="4">
    <source>
        <dbReference type="EMBL" id="KAF0740920.1"/>
    </source>
</evidence>
<dbReference type="AlphaFoldDB" id="A0A6G0XKJ4"/>
<dbReference type="SMART" id="SM01405">
    <property type="entry name" value="Ribosomal_S6e"/>
    <property type="match status" value="1"/>
</dbReference>
<evidence type="ECO:0000313" key="5">
    <source>
        <dbReference type="Proteomes" id="UP000481153"/>
    </source>
</evidence>
<evidence type="ECO:0000256" key="2">
    <source>
        <dbReference type="ARBA" id="ARBA00022980"/>
    </source>
</evidence>
<organism evidence="4 5">
    <name type="scientific">Aphanomyces euteiches</name>
    <dbReference type="NCBI Taxonomy" id="100861"/>
    <lineage>
        <taxon>Eukaryota</taxon>
        <taxon>Sar</taxon>
        <taxon>Stramenopiles</taxon>
        <taxon>Oomycota</taxon>
        <taxon>Saprolegniomycetes</taxon>
        <taxon>Saprolegniales</taxon>
        <taxon>Verrucalvaceae</taxon>
        <taxon>Aphanomyces</taxon>
    </lineage>
</organism>
<dbReference type="GO" id="GO:0005840">
    <property type="term" value="C:ribosome"/>
    <property type="evidence" value="ECO:0007669"/>
    <property type="project" value="UniProtKB-KW"/>
</dbReference>
<evidence type="ECO:0000256" key="3">
    <source>
        <dbReference type="ARBA" id="ARBA00023274"/>
    </source>
</evidence>
<sequence>MFHVGWFPCEFSWWLENAPHCPFVERSLTNMKLNIANPHTGMQKVIECDDELKLRAFYEKRMTQEVDGEHLGEEFKGFVFKISGGNDKQGFPMKQGVLTNGRARLLLSKGKSCYRPRRKGERKRKSVRGCIVGPDLSVLNLVVVKAGDSEVAGLTDGHIPRRLGPKRASNIRKLFNLSKEDDVRKYVIRRKFDSKTGKKNDKAPKIQRLVTPRTLHHKAQIAAKKLQQREKVKRDAAEYSRLYTQVSFISLTFPNGPSVFWGIYLLLIHHIGHCSVLRSRRNVVPLKSPSAAAAARLLKSRRLLPPRSKCAGVFSSWLASWTRRPNQLYKLQLTMVTNDFVESSLFHRCLLHVN</sequence>